<feature type="region of interest" description="Disordered" evidence="2">
    <location>
        <begin position="66"/>
        <end position="97"/>
    </location>
</feature>
<evidence type="ECO:0000313" key="5">
    <source>
        <dbReference type="Proteomes" id="UP000005019"/>
    </source>
</evidence>
<protein>
    <recommendedName>
        <fullName evidence="6">DUF4124 domain-containing protein</fullName>
    </recommendedName>
</protein>
<accession>F5RFR0</accession>
<proteinExistence type="predicted"/>
<feature type="coiled-coil region" evidence="1">
    <location>
        <begin position="120"/>
        <end position="147"/>
    </location>
</feature>
<dbReference type="EMBL" id="AFHG01000056">
    <property type="protein sequence ID" value="EGK70586.1"/>
    <property type="molecule type" value="Genomic_DNA"/>
</dbReference>
<keyword evidence="5" id="KW-1185">Reference proteome</keyword>
<dbReference type="AlphaFoldDB" id="F5RFR0"/>
<feature type="chain" id="PRO_5003331557" description="DUF4124 domain-containing protein" evidence="3">
    <location>
        <begin position="27"/>
        <end position="208"/>
    </location>
</feature>
<keyword evidence="3" id="KW-0732">Signal</keyword>
<dbReference type="Proteomes" id="UP000005019">
    <property type="component" value="Unassembled WGS sequence"/>
</dbReference>
<evidence type="ECO:0000256" key="2">
    <source>
        <dbReference type="SAM" id="MobiDB-lite"/>
    </source>
</evidence>
<sequence length="208" mass="23622">MKAGLPRYLVLALCAAGLLPAATVEARVYCCKDARGQQVCGDVLPASCADRSYRELNSQGATVKQVEAPMSDAQRAKRDADAKKAADDDRLRQEQRRRDTTLLNTYTSEREIDVARDRRVADIEELLSRLREQKQTLTERQKKLETDAAAFTGKNKRVPSHLKDRLDTTSEDLRLITENIAAKERDLVDTRKRFEEDRARFRELAGSR</sequence>
<evidence type="ECO:0000256" key="1">
    <source>
        <dbReference type="SAM" id="Coils"/>
    </source>
</evidence>
<name>F5RFR0_METUF</name>
<comment type="caution">
    <text evidence="4">The sequence shown here is derived from an EMBL/GenBank/DDBJ whole genome shotgun (WGS) entry which is preliminary data.</text>
</comment>
<keyword evidence="1" id="KW-0175">Coiled coil</keyword>
<feature type="signal peptide" evidence="3">
    <location>
        <begin position="1"/>
        <end position="26"/>
    </location>
</feature>
<reference evidence="4 5" key="1">
    <citation type="journal article" date="2011" name="J. Bacteriol.">
        <title>Genome sequence of Methyloversatilis universalis FAM5T, a methylotrophic representative of the order Rhodocyclales.</title>
        <authorList>
            <person name="Kittichotirat W."/>
            <person name="Good N.M."/>
            <person name="Hall R."/>
            <person name="Bringel F."/>
            <person name="Lajus A."/>
            <person name="Medigue C."/>
            <person name="Smalley N.E."/>
            <person name="Beck D."/>
            <person name="Bumgarner R."/>
            <person name="Vuilleumier S."/>
            <person name="Kalyuzhnaya M.G."/>
        </authorList>
    </citation>
    <scope>NUCLEOTIDE SEQUENCE [LARGE SCALE GENOMIC DNA]</scope>
    <source>
        <strain evidence="5">ATCC BAA-1314 / JCM 13912 / FAM5</strain>
    </source>
</reference>
<organism evidence="4 5">
    <name type="scientific">Methyloversatilis universalis (strain ATCC BAA-1314 / DSM 25237 / JCM 13912 / CCUG 52030 / FAM5)</name>
    <dbReference type="NCBI Taxonomy" id="1000565"/>
    <lineage>
        <taxon>Bacteria</taxon>
        <taxon>Pseudomonadati</taxon>
        <taxon>Pseudomonadota</taxon>
        <taxon>Betaproteobacteria</taxon>
        <taxon>Nitrosomonadales</taxon>
        <taxon>Sterolibacteriaceae</taxon>
        <taxon>Methyloversatilis</taxon>
    </lineage>
</organism>
<evidence type="ECO:0000256" key="3">
    <source>
        <dbReference type="SAM" id="SignalP"/>
    </source>
</evidence>
<evidence type="ECO:0000313" key="4">
    <source>
        <dbReference type="EMBL" id="EGK70586.1"/>
    </source>
</evidence>
<gene>
    <name evidence="4" type="ORF">METUNv1_03147</name>
</gene>
<dbReference type="eggNOG" id="ENOG50321Q6">
    <property type="taxonomic scope" value="Bacteria"/>
</dbReference>
<feature type="compositionally biased region" description="Basic and acidic residues" evidence="2">
    <location>
        <begin position="74"/>
        <end position="97"/>
    </location>
</feature>
<dbReference type="RefSeq" id="WP_008063341.1">
    <property type="nucleotide sequence ID" value="NZ_AFHG01000056.1"/>
</dbReference>
<evidence type="ECO:0008006" key="6">
    <source>
        <dbReference type="Google" id="ProtNLM"/>
    </source>
</evidence>
<dbReference type="OrthoDB" id="5298412at2"/>
<dbReference type="STRING" id="1000565.METUNv1_03147"/>